<accession>A0A1V9XRN3</accession>
<feature type="region of interest" description="Disordered" evidence="3">
    <location>
        <begin position="519"/>
        <end position="560"/>
    </location>
</feature>
<dbReference type="GO" id="GO:0003676">
    <property type="term" value="F:nucleic acid binding"/>
    <property type="evidence" value="ECO:0007669"/>
    <property type="project" value="InterPro"/>
</dbReference>
<dbReference type="InterPro" id="IPR018846">
    <property type="entry name" value="Beta-prop_RSE1/DDB1/CPSF1_1st"/>
</dbReference>
<dbReference type="Pfam" id="PF23726">
    <property type="entry name" value="Beta-prop_RSE1_2nd"/>
    <property type="match status" value="1"/>
</dbReference>
<organism evidence="7 8">
    <name type="scientific">Tropilaelaps mercedesae</name>
    <dbReference type="NCBI Taxonomy" id="418985"/>
    <lineage>
        <taxon>Eukaryota</taxon>
        <taxon>Metazoa</taxon>
        <taxon>Ecdysozoa</taxon>
        <taxon>Arthropoda</taxon>
        <taxon>Chelicerata</taxon>
        <taxon>Arachnida</taxon>
        <taxon>Acari</taxon>
        <taxon>Parasitiformes</taxon>
        <taxon>Mesostigmata</taxon>
        <taxon>Gamasina</taxon>
        <taxon>Dermanyssoidea</taxon>
        <taxon>Laelapidae</taxon>
        <taxon>Tropilaelaps</taxon>
    </lineage>
</organism>
<reference evidence="7 8" key="1">
    <citation type="journal article" date="2017" name="Gigascience">
        <title>Draft genome of the honey bee ectoparasitic mite, Tropilaelaps mercedesae, is shaped by the parasitic life history.</title>
        <authorList>
            <person name="Dong X."/>
            <person name="Armstrong S.D."/>
            <person name="Xia D."/>
            <person name="Makepeace B.L."/>
            <person name="Darby A.C."/>
            <person name="Kadowaki T."/>
        </authorList>
    </citation>
    <scope>NUCLEOTIDE SEQUENCE [LARGE SCALE GENOMIC DNA]</scope>
    <source>
        <strain evidence="7">Wuxi-XJTLU</strain>
    </source>
</reference>
<dbReference type="FunCoup" id="A0A1V9XRN3">
    <property type="interactions" value="1827"/>
</dbReference>
<dbReference type="Pfam" id="PF03178">
    <property type="entry name" value="CPSF_A"/>
    <property type="match status" value="1"/>
</dbReference>
<evidence type="ECO:0000256" key="3">
    <source>
        <dbReference type="SAM" id="MobiDB-lite"/>
    </source>
</evidence>
<evidence type="ECO:0000259" key="5">
    <source>
        <dbReference type="Pfam" id="PF10433"/>
    </source>
</evidence>
<dbReference type="Gene3D" id="2.130.10.10">
    <property type="entry name" value="YVTN repeat-like/Quinoprotein amine dehydrogenase"/>
    <property type="match status" value="2"/>
</dbReference>
<feature type="domain" description="RSE1/DDB1/CPSF1 first beta-propeller" evidence="5">
    <location>
        <begin position="29"/>
        <end position="443"/>
    </location>
</feature>
<dbReference type="InterPro" id="IPR004871">
    <property type="entry name" value="RSE1/DDB1/CPSF1_C"/>
</dbReference>
<dbReference type="Gene3D" id="1.10.150.910">
    <property type="match status" value="1"/>
</dbReference>
<dbReference type="InterPro" id="IPR050358">
    <property type="entry name" value="RSE1/DDB1/CFT1"/>
</dbReference>
<evidence type="ECO:0000259" key="4">
    <source>
        <dbReference type="Pfam" id="PF03178"/>
    </source>
</evidence>
<gene>
    <name evidence="7" type="ORF">BIW11_07957</name>
</gene>
<dbReference type="Proteomes" id="UP000192247">
    <property type="component" value="Unassembled WGS sequence"/>
</dbReference>
<evidence type="ECO:0000256" key="1">
    <source>
        <dbReference type="ARBA" id="ARBA00004123"/>
    </source>
</evidence>
<feature type="compositionally biased region" description="Low complexity" evidence="3">
    <location>
        <begin position="519"/>
        <end position="535"/>
    </location>
</feature>
<dbReference type="EMBL" id="MNPL01005227">
    <property type="protein sequence ID" value="OQR76164.1"/>
    <property type="molecule type" value="Genomic_DNA"/>
</dbReference>
<comment type="subcellular location">
    <subcellularLocation>
        <location evidence="1">Nucleus</location>
    </subcellularLocation>
</comment>
<evidence type="ECO:0000313" key="7">
    <source>
        <dbReference type="EMBL" id="OQR76164.1"/>
    </source>
</evidence>
<dbReference type="Pfam" id="PF10433">
    <property type="entry name" value="Beta-prop_RSE1_1st"/>
    <property type="match status" value="1"/>
</dbReference>
<dbReference type="OrthoDB" id="6109at2759"/>
<feature type="compositionally biased region" description="Basic and acidic residues" evidence="3">
    <location>
        <begin position="487"/>
        <end position="498"/>
    </location>
</feature>
<dbReference type="FunFam" id="2.130.10.10:FF:000118">
    <property type="entry name" value="Cleavage and polyadenylation specificity factor subunit 1"/>
    <property type="match status" value="1"/>
</dbReference>
<evidence type="ECO:0000259" key="6">
    <source>
        <dbReference type="Pfam" id="PF23726"/>
    </source>
</evidence>
<dbReference type="FunFam" id="2.130.10.10:FF:000100">
    <property type="entry name" value="Cleavage and polyadenylation specificity factor subunit 1"/>
    <property type="match status" value="1"/>
</dbReference>
<keyword evidence="2" id="KW-0539">Nucleus</keyword>
<name>A0A1V9XRN3_9ACAR</name>
<dbReference type="GO" id="GO:0005634">
    <property type="term" value="C:nucleus"/>
    <property type="evidence" value="ECO:0007669"/>
    <property type="project" value="UniProtKB-SubCell"/>
</dbReference>
<feature type="domain" description="RSE1/DDB1/CPSF1 C-terminal" evidence="4">
    <location>
        <begin position="1190"/>
        <end position="1527"/>
    </location>
</feature>
<protein>
    <submittedName>
        <fullName evidence="7">Cleavage and polyadenylation specificity factor subunit 1-like</fullName>
    </submittedName>
</protein>
<comment type="caution">
    <text evidence="7">The sequence shown here is derived from an EMBL/GenBank/DDBJ whole genome shotgun (WGS) entry which is preliminary data.</text>
</comment>
<evidence type="ECO:0000256" key="2">
    <source>
        <dbReference type="ARBA" id="ARBA00023242"/>
    </source>
</evidence>
<dbReference type="PANTHER" id="PTHR10644">
    <property type="entry name" value="DNA REPAIR/RNA PROCESSING CPSF FAMILY"/>
    <property type="match status" value="1"/>
</dbReference>
<dbReference type="InterPro" id="IPR058543">
    <property type="entry name" value="Beta-prop_RSE1/DDB1/CPSF1_2nd"/>
</dbReference>
<dbReference type="STRING" id="418985.A0A1V9XRN3"/>
<sequence length="1561" mass="174101">MAATGGQYDVKLSSSLFAFHRQTHPPTGIEFSVYCHFYGTQERNLIVAGGSVIKVYRLVFDWLAANGGSNSAGEGQAWAEDRDPIGPLAKLEHLQTFNCFGIVAGMERIKLSPNRDSLLLVFREAKVSLVEYDPLQHELKTLAIRSLEKDEYKDGFEQMVSVPIIKVDPLNRCAAVLVYGKQLAVIPFVKRDSGLADLADLPPSLCGARSGSQAALGQSNMNTSGQLDFYTIRLRELDEEKGVNNVHDMAFLDGYYEPTLLLLYEPVATWSGRVAIRQDTCAIMALSLNVYQRVHPPVWSYCNLPYNSFKVLPVPKPIGGVLIISVNALLYLNQSVPPYGVSLNSFTDVSTAFPLKQQHDVCISLDSCRCEFLADDRIVFSLKNGDIYVLTLFTDGMRSICKFIFNKAASAVLTACLTLCEPGYLFLGSRLGNSLLLRYTETNRVEGEEPEKEEAELPKIEMTGNGNGDGERGPATADEAEEDGTEEGDKGTDENETRRTQDAAALLIDNGSNSCNVATPATNTNNVGGVNIGNNSGDKVNDNGPDNDDEEPARKKQKIGSDNIDEWAATNVHFIEDSFELKIYGQGSEDDNSTKMFYKFEMADALQNIGPVVRVAMGEPAFQSELSNKTDTDVEIATVSGHGRNGALCVLQRTIKPQVITTFELPGCTDLWTVRSSTTRSADSDEDAHQFLILSRNDSTMILQTGQEINELDHSGFCTQSPTLFAGNLADGRYVIQVCPGSVRLLEGTRQLQQVPIDVGSPLVAASLADPHVLVMSEDGLVIHLTLRGDDAHGYKLSVLKPQFPGAKSKITAHCIYRDVSGLFVTKNQKLEDMHKPKRSYRTKVKIDIPKKVDTSADFDDEDELLYGSSVDIKDLVAGGLSGAHIVPSAQSKDEGGEEEYEENIRTIAPVSPTYWVFLARENGAFEIYSLPDYKLCYFIKNFPLANKVLQNASLLGQANSAAADVQLPKVMEVFMCALGMHNSRPLLFTRIDSDLHIYEIYPFYEKQKEGHLKIQFRRLPHSVNMEPRRVYKQKEGDPILTLRWIRPFQDVSGYNGVFVCGRRPHWVFMTERGELRAHPMLGDGRIYSFATFHNVNCSKGFLFFNKYGELRICTLPTHLSYDAPWPTRKVPLKCTPHFINYHVDSRTYCVVTSTEKRATTLPRLAGEDKEFEPIVRENGRFIAPTVDRFALELWSPVSWESIPNTRMDMDEWEKITCVKNVMIASEGTTSGEKGLLAIGTIYNYGEDCTAKGRILLIDIIEVVPEPGQPLTRSKVKTILSKPQNAPVTALCSVKGHLMAAVGQKLFLFQLKDNDLVGMAFLDTQVYILTAISLKSFILIGDVYKSITLLRYQEESKTFAVVSKDTKPLQVYAVEYLIDNTQMAFMVSDAESNLMVYMYQPENRETYGGQRLVRRGDFNIGSRVNTMFRIRCRLADIPRSERRLLSMVETRHVTVYASLDGSLGYLLPIAEKTYRRLLMLQNVLNSYVAHVAGLNPRGFRIMQCESKELTNPQKNVIDGDLINDFMDLNFNEKAEVARRIGTTVHQLQLDLAEIEGLTCHF</sequence>
<keyword evidence="8" id="KW-1185">Reference proteome</keyword>
<dbReference type="InParanoid" id="A0A1V9XRN3"/>
<proteinExistence type="predicted"/>
<feature type="region of interest" description="Disordered" evidence="3">
    <location>
        <begin position="444"/>
        <end position="498"/>
    </location>
</feature>
<dbReference type="InterPro" id="IPR015943">
    <property type="entry name" value="WD40/YVTN_repeat-like_dom_sf"/>
</dbReference>
<evidence type="ECO:0000313" key="8">
    <source>
        <dbReference type="Proteomes" id="UP000192247"/>
    </source>
</evidence>
<feature type="domain" description="RSE1/DDB1/CPSF1 second beta-propeller" evidence="6">
    <location>
        <begin position="657"/>
        <end position="1116"/>
    </location>
</feature>